<proteinExistence type="predicted"/>
<keyword evidence="2" id="KW-1185">Reference proteome</keyword>
<dbReference type="EMBL" id="CP002770">
    <property type="protein sequence ID" value="AEG16404.1"/>
    <property type="molecule type" value="Genomic_DNA"/>
</dbReference>
<dbReference type="AlphaFoldDB" id="A0AAU8PYM8"/>
<sequence>MKVEHIFGGGGGYHLYSSSVARDTMLAPTA</sequence>
<protein>
    <submittedName>
        <fullName evidence="1">Uncharacterized protein</fullName>
    </submittedName>
</protein>
<gene>
    <name evidence="1" type="ordered locus">Desku_2898</name>
</gene>
<accession>A0AAU8PYM8</accession>
<evidence type="ECO:0000313" key="2">
    <source>
        <dbReference type="Proteomes" id="UP000009229"/>
    </source>
</evidence>
<reference evidence="2" key="1">
    <citation type="submission" date="2011-05" db="EMBL/GenBank/DDBJ databases">
        <title>Complete sequence of Desulfotomaculum kuznetsovii DSM 6115.</title>
        <authorList>
            <person name="Lucas S."/>
            <person name="Han J."/>
            <person name="Lapidus A."/>
            <person name="Cheng J.-F."/>
            <person name="Goodwin L."/>
            <person name="Pitluck S."/>
            <person name="Peters L."/>
            <person name="Mikhailova N."/>
            <person name="Lu M."/>
            <person name="Saunders E."/>
            <person name="Han C."/>
            <person name="Tapia R."/>
            <person name="Land M."/>
            <person name="Hauser L."/>
            <person name="Kyrpides N."/>
            <person name="Ivanova N."/>
            <person name="Pagani I."/>
            <person name="Nazina T."/>
            <person name="Ivanova A."/>
            <person name="Parshina S."/>
            <person name="Kuever J."/>
            <person name="Muyzer G."/>
            <person name="Plugge C."/>
            <person name="Stams A."/>
            <person name="Woyke T."/>
        </authorList>
    </citation>
    <scope>NUCLEOTIDE SEQUENCE [LARGE SCALE GENOMIC DNA]</scope>
    <source>
        <strain evidence="2">DSM 6115 / VKM B-1805 / 17</strain>
    </source>
</reference>
<name>A0AAU8PYM8_DESK7</name>
<organism evidence="1 2">
    <name type="scientific">Desulfofundulus kuznetsovii (strain DSM 6115 / VKM B-1805 / 17)</name>
    <name type="common">Desulfotomaculum kuznetsovii</name>
    <dbReference type="NCBI Taxonomy" id="760568"/>
    <lineage>
        <taxon>Bacteria</taxon>
        <taxon>Bacillati</taxon>
        <taxon>Bacillota</taxon>
        <taxon>Clostridia</taxon>
        <taxon>Eubacteriales</taxon>
        <taxon>Peptococcaceae</taxon>
        <taxon>Desulfofundulus</taxon>
    </lineage>
</organism>
<evidence type="ECO:0000313" key="1">
    <source>
        <dbReference type="EMBL" id="AEG16404.1"/>
    </source>
</evidence>
<dbReference type="Proteomes" id="UP000009229">
    <property type="component" value="Chromosome"/>
</dbReference>
<dbReference type="KEGG" id="dku:Desku_2898"/>